<organism evidence="2 3">
    <name type="scientific">Kingella negevensis</name>
    <dbReference type="NCBI Taxonomy" id="1522312"/>
    <lineage>
        <taxon>Bacteria</taxon>
        <taxon>Pseudomonadati</taxon>
        <taxon>Pseudomonadota</taxon>
        <taxon>Betaproteobacteria</taxon>
        <taxon>Neisseriales</taxon>
        <taxon>Neisseriaceae</taxon>
        <taxon>Kingella</taxon>
    </lineage>
</organism>
<accession>A0A238TCE2</accession>
<protein>
    <submittedName>
        <fullName evidence="2">Uncharacterized protein</fullName>
    </submittedName>
</protein>
<reference evidence="1" key="1">
    <citation type="submission" date="2017-05" db="EMBL/GenBank/DDBJ databases">
        <authorList>
            <person name="Song R."/>
            <person name="Chenine A.L."/>
            <person name="Ruprecht R.M."/>
        </authorList>
    </citation>
    <scope>NUCLEOTIDE SEQUENCE</scope>
    <source>
        <strain evidence="1">Kingella_eburonensis</strain>
    </source>
</reference>
<evidence type="ECO:0000313" key="1">
    <source>
        <dbReference type="EMBL" id="SMQ12197.1"/>
    </source>
</evidence>
<keyword evidence="3" id="KW-1185">Reference proteome</keyword>
<evidence type="ECO:0000313" key="3">
    <source>
        <dbReference type="Proteomes" id="UP000215450"/>
    </source>
</evidence>
<evidence type="ECO:0000313" key="2">
    <source>
        <dbReference type="EMBL" id="SNB65749.1"/>
    </source>
</evidence>
<dbReference type="Proteomes" id="UP000215450">
    <property type="component" value="Unassembled WGS sequence"/>
</dbReference>
<sequence>MHFTTQKRGCGGSGSLNVAPNLQLVDTPDFPEDVYPAADALRVLLNDLRPRRDINWAFLSPATMFVNPVKFERTGKYRIGQDDVLMTAAGKPADISVADLACAIADDVEQKAHLFQRFTVAEI</sequence>
<dbReference type="EMBL" id="FXUV02000019">
    <property type="protein sequence ID" value="SNB65749.1"/>
    <property type="molecule type" value="Genomic_DNA"/>
</dbReference>
<dbReference type="AlphaFoldDB" id="A0A238TCE2"/>
<dbReference type="EMBL" id="FXUV01000017">
    <property type="protein sequence ID" value="SMQ12197.1"/>
    <property type="molecule type" value="Genomic_DNA"/>
</dbReference>
<proteinExistence type="predicted"/>
<reference evidence="2" key="2">
    <citation type="submission" date="2017-06" db="EMBL/GenBank/DDBJ databases">
        <authorList>
            <person name="Kim H.J."/>
            <person name="Triplett B.A."/>
        </authorList>
    </citation>
    <scope>NUCLEOTIDE SEQUENCE [LARGE SCALE GENOMIC DNA]</scope>
    <source>
        <strain evidence="2">Kingella_eburonensis</strain>
    </source>
</reference>
<gene>
    <name evidence="2" type="ORF">KEBURONENSIS_01160</name>
    <name evidence="1" type="ORF">KEBURONENSIS_01207</name>
</gene>
<dbReference type="Gene3D" id="3.40.50.720">
    <property type="entry name" value="NAD(P)-binding Rossmann-like Domain"/>
    <property type="match status" value="1"/>
</dbReference>
<reference evidence="3" key="3">
    <citation type="submission" date="2017-06" db="EMBL/GenBank/DDBJ databases">
        <authorList>
            <person name="Laurent S."/>
        </authorList>
    </citation>
    <scope>NUCLEOTIDE SEQUENCE [LARGE SCALE GENOMIC DNA]</scope>
</reference>
<dbReference type="STRING" id="1522312.GCA_900177895_00232"/>
<name>A0A238TCE2_9NEIS</name>